<comment type="caution">
    <text evidence="2">The sequence shown here is derived from an EMBL/GenBank/DDBJ whole genome shotgun (WGS) entry which is preliminary data.</text>
</comment>
<evidence type="ECO:0000313" key="2">
    <source>
        <dbReference type="EMBL" id="RUL76831.1"/>
    </source>
</evidence>
<dbReference type="RefSeq" id="WP_126684391.1">
    <property type="nucleotide sequence ID" value="NZ_RYYV01000005.1"/>
</dbReference>
<name>A0A3S0PN85_9GAMM</name>
<dbReference type="AlphaFoldDB" id="A0A3S0PN85"/>
<protein>
    <submittedName>
        <fullName evidence="2">Uncharacterized protein</fullName>
    </submittedName>
</protein>
<dbReference type="Proteomes" id="UP000274358">
    <property type="component" value="Unassembled WGS sequence"/>
</dbReference>
<keyword evidence="1" id="KW-0732">Signal</keyword>
<keyword evidence="3" id="KW-1185">Reference proteome</keyword>
<reference evidence="2 3" key="1">
    <citation type="submission" date="2018-12" db="EMBL/GenBank/DDBJ databases">
        <title>Dyella dinghuensis sp. nov. DHOA06 and Dyella choica sp. nov. 4M-K27, isolated from forest soil.</title>
        <authorList>
            <person name="Qiu L.-H."/>
            <person name="Gao Z.-H."/>
        </authorList>
    </citation>
    <scope>NUCLEOTIDE SEQUENCE [LARGE SCALE GENOMIC DNA]</scope>
    <source>
        <strain evidence="2 3">4M-K27</strain>
    </source>
</reference>
<dbReference type="EMBL" id="RYYV01000005">
    <property type="protein sequence ID" value="RUL76831.1"/>
    <property type="molecule type" value="Genomic_DNA"/>
</dbReference>
<feature type="signal peptide" evidence="1">
    <location>
        <begin position="1"/>
        <end position="24"/>
    </location>
</feature>
<feature type="chain" id="PRO_5018720940" evidence="1">
    <location>
        <begin position="25"/>
        <end position="135"/>
    </location>
</feature>
<organism evidence="2 3">
    <name type="scientific">Dyella choica</name>
    <dbReference type="NCBI Taxonomy" id="1927959"/>
    <lineage>
        <taxon>Bacteria</taxon>
        <taxon>Pseudomonadati</taxon>
        <taxon>Pseudomonadota</taxon>
        <taxon>Gammaproteobacteria</taxon>
        <taxon>Lysobacterales</taxon>
        <taxon>Rhodanobacteraceae</taxon>
        <taxon>Dyella</taxon>
    </lineage>
</organism>
<sequence length="135" mass="14558">MKNKLKGLSWFALSMILVPVMGYASPDDGRQVVLNGVHTITLDPASGLDVDYFICSSSSVPTLTVNHASGYPLVLQIKPAAGAVTAQKTAMKDGDYVEYLGRPQDMYYTFTVINPSSTRPQTITATVNASCRPKL</sequence>
<accession>A0A3S0PN85</accession>
<evidence type="ECO:0000313" key="3">
    <source>
        <dbReference type="Proteomes" id="UP000274358"/>
    </source>
</evidence>
<proteinExistence type="predicted"/>
<gene>
    <name evidence="2" type="ORF">EKH80_08990</name>
</gene>
<evidence type="ECO:0000256" key="1">
    <source>
        <dbReference type="SAM" id="SignalP"/>
    </source>
</evidence>